<evidence type="ECO:0000313" key="8">
    <source>
        <dbReference type="Proteomes" id="UP000790833"/>
    </source>
</evidence>
<keyword evidence="4" id="KW-0949">S-adenosyl-L-methionine</keyword>
<keyword evidence="3" id="KW-0808">Transferase</keyword>
<evidence type="ECO:0000256" key="2">
    <source>
        <dbReference type="ARBA" id="ARBA00022603"/>
    </source>
</evidence>
<keyword evidence="2" id="KW-0489">Methyltransferase</keyword>
<dbReference type="Pfam" id="PF05063">
    <property type="entry name" value="MT-A70"/>
    <property type="match status" value="1"/>
</dbReference>
<evidence type="ECO:0000256" key="1">
    <source>
        <dbReference type="ARBA" id="ARBA00012160"/>
    </source>
</evidence>
<dbReference type="GO" id="GO:0036396">
    <property type="term" value="C:RNA N6-methyladenosine methyltransferase complex"/>
    <property type="evidence" value="ECO:0007669"/>
    <property type="project" value="TreeGrafter"/>
</dbReference>
<dbReference type="GO" id="GO:0032259">
    <property type="term" value="P:methylation"/>
    <property type="evidence" value="ECO:0007669"/>
    <property type="project" value="UniProtKB-KW"/>
</dbReference>
<name>A0A9P8AJD4_9ASCO</name>
<proteinExistence type="inferred from homology"/>
<dbReference type="Proteomes" id="UP000790833">
    <property type="component" value="Unassembled WGS sequence"/>
</dbReference>
<dbReference type="EMBL" id="JAHMUF010000006">
    <property type="protein sequence ID" value="KAG7194641.1"/>
    <property type="molecule type" value="Genomic_DNA"/>
</dbReference>
<dbReference type="SUPFAM" id="SSF53335">
    <property type="entry name" value="S-adenosyl-L-methionine-dependent methyltransferases"/>
    <property type="match status" value="1"/>
</dbReference>
<keyword evidence="8" id="KW-1185">Reference proteome</keyword>
<evidence type="ECO:0000256" key="5">
    <source>
        <dbReference type="ARBA" id="ARBA00048957"/>
    </source>
</evidence>
<comment type="caution">
    <text evidence="7">The sequence shown here is derived from an EMBL/GenBank/DDBJ whole genome shotgun (WGS) entry which is preliminary data.</text>
</comment>
<dbReference type="RefSeq" id="XP_043050188.1">
    <property type="nucleotide sequence ID" value="XM_043194991.1"/>
</dbReference>
<evidence type="ECO:0000256" key="4">
    <source>
        <dbReference type="ARBA" id="ARBA00022691"/>
    </source>
</evidence>
<dbReference type="GO" id="GO:0001734">
    <property type="term" value="F:mRNA m(6)A methyltransferase activity"/>
    <property type="evidence" value="ECO:0007669"/>
    <property type="project" value="UniProtKB-EC"/>
</dbReference>
<evidence type="ECO:0000256" key="3">
    <source>
        <dbReference type="ARBA" id="ARBA00022679"/>
    </source>
</evidence>
<dbReference type="PANTHER" id="PTHR12829">
    <property type="entry name" value="N6-ADENOSINE-METHYLTRANSFERASE"/>
    <property type="match status" value="1"/>
</dbReference>
<dbReference type="PROSITE" id="PS51143">
    <property type="entry name" value="MT_A70"/>
    <property type="match status" value="1"/>
</dbReference>
<dbReference type="InterPro" id="IPR007757">
    <property type="entry name" value="MT-A70-like"/>
</dbReference>
<comment type="catalytic activity">
    <reaction evidence="5">
        <text>an adenosine in mRNA + S-adenosyl-L-methionine = an N(6)-methyladenosine in mRNA + S-adenosyl-L-homocysteine + H(+)</text>
        <dbReference type="Rhea" id="RHEA:55584"/>
        <dbReference type="Rhea" id="RHEA-COMP:12414"/>
        <dbReference type="Rhea" id="RHEA-COMP:12417"/>
        <dbReference type="ChEBI" id="CHEBI:15378"/>
        <dbReference type="ChEBI" id="CHEBI:57856"/>
        <dbReference type="ChEBI" id="CHEBI:59789"/>
        <dbReference type="ChEBI" id="CHEBI:74411"/>
        <dbReference type="ChEBI" id="CHEBI:74449"/>
        <dbReference type="EC" id="2.1.1.348"/>
    </reaction>
</comment>
<dbReference type="GO" id="GO:0005634">
    <property type="term" value="C:nucleus"/>
    <property type="evidence" value="ECO:0007669"/>
    <property type="project" value="TreeGrafter"/>
</dbReference>
<gene>
    <name evidence="7" type="ORF">KQ657_004317</name>
</gene>
<protein>
    <recommendedName>
        <fullName evidence="1">mRNA m(6)A methyltransferase</fullName>
        <ecNumber evidence="1">2.1.1.348</ecNumber>
    </recommendedName>
</protein>
<dbReference type="OrthoDB" id="10262526at2759"/>
<organism evidence="7 8">
    <name type="scientific">Scheffersomyces spartinae</name>
    <dbReference type="NCBI Taxonomy" id="45513"/>
    <lineage>
        <taxon>Eukaryota</taxon>
        <taxon>Fungi</taxon>
        <taxon>Dikarya</taxon>
        <taxon>Ascomycota</taxon>
        <taxon>Saccharomycotina</taxon>
        <taxon>Pichiomycetes</taxon>
        <taxon>Debaryomycetaceae</taxon>
        <taxon>Scheffersomyces</taxon>
    </lineage>
</organism>
<evidence type="ECO:0000313" key="7">
    <source>
        <dbReference type="EMBL" id="KAG7194641.1"/>
    </source>
</evidence>
<accession>A0A9P8AJD4</accession>
<dbReference type="GeneID" id="66117691"/>
<sequence>MRDMEEYIVFIEFLELFQSQLVEDPIRGRMDVIHHIFYEKFPETNVPDIGNFMSYVNEFNDLCGYALEFEGSTVAPVLVNVVWDRVELLENALVGTRNKPKIQQQLTSEPSSENKENKLTLSLKKLLEEPFVSVLQLYSKGFDLSYNRLDELLKAKTSFSILMTEKIKLKTEFKKGPEVCEDANHCNILSNAIFNKSGLNAKNANIEQKQAHTLLQQNKHLQSTDAYKCSQTKVHFLPIFNANTDLYLGDCSYLDTCHKLKSCRYLHYFTLKPSNNFQPLPANERLQRISYVDHDFTIGDCFTEYTRKLTPPQWINCDIREFPFPVLGKFAAIVADPAWDIHMSLPYGTWKDLELMHLPMNELQDEGIILLWVTGRSLEIGRKALTTWGYKISDELIWVKLNQLKRTIVTGRTGHWLNHSKEHLLMGLKGNPVWVNRKVDVDVIVSGTRETSRKPDEVYDIVDRIVGKYARKLEIFGRDHNVRPGWFTIGNQVTGTTIYEPDVQKRYNEYKESRNKS</sequence>
<reference evidence="7" key="1">
    <citation type="submission" date="2021-03" db="EMBL/GenBank/DDBJ databases">
        <authorList>
            <person name="Palmer J.M."/>
        </authorList>
    </citation>
    <scope>NUCLEOTIDE SEQUENCE</scope>
    <source>
        <strain evidence="7">ARV_011</strain>
    </source>
</reference>
<dbReference type="InterPro" id="IPR029063">
    <property type="entry name" value="SAM-dependent_MTases_sf"/>
</dbReference>
<evidence type="ECO:0000256" key="6">
    <source>
        <dbReference type="PROSITE-ProRule" id="PRU00489"/>
    </source>
</evidence>
<dbReference type="PANTHER" id="PTHR12829:SF7">
    <property type="entry name" value="N6-ADENOSINE-METHYLTRANSFERASE CATALYTIC SUBUNIT"/>
    <property type="match status" value="1"/>
</dbReference>
<dbReference type="EC" id="2.1.1.348" evidence="1"/>
<comment type="similarity">
    <text evidence="6">Belongs to the MT-A70-like family.</text>
</comment>
<dbReference type="AlphaFoldDB" id="A0A9P8AJD4"/>